<keyword evidence="7" id="KW-0479">Metal-binding</keyword>
<dbReference type="GO" id="GO:0032357">
    <property type="term" value="F:oxidized purine DNA binding"/>
    <property type="evidence" value="ECO:0007669"/>
    <property type="project" value="TreeGrafter"/>
</dbReference>
<evidence type="ECO:0000256" key="12">
    <source>
        <dbReference type="ARBA" id="ARBA00023204"/>
    </source>
</evidence>
<reference evidence="15" key="1">
    <citation type="submission" date="2016-10" db="EMBL/GenBank/DDBJ databases">
        <title>Sequence of Gallionella enrichment culture.</title>
        <authorList>
            <person name="Poehlein A."/>
            <person name="Muehling M."/>
            <person name="Daniel R."/>
        </authorList>
    </citation>
    <scope>NUCLEOTIDE SEQUENCE</scope>
</reference>
<dbReference type="SMART" id="SM00478">
    <property type="entry name" value="ENDO3c"/>
    <property type="match status" value="1"/>
</dbReference>
<dbReference type="InterPro" id="IPR003651">
    <property type="entry name" value="Endonuclease3_FeS-loop_motif"/>
</dbReference>
<dbReference type="InterPro" id="IPR044298">
    <property type="entry name" value="MIG/MutY"/>
</dbReference>
<evidence type="ECO:0000256" key="13">
    <source>
        <dbReference type="ARBA" id="ARBA00023295"/>
    </source>
</evidence>
<keyword evidence="12" id="KW-0234">DNA repair</keyword>
<comment type="catalytic activity">
    <reaction evidence="1">
        <text>Hydrolyzes free adenine bases from 7,8-dihydro-8-oxoguanine:adenine mismatched double-stranded DNA, leaving an apurinic site.</text>
        <dbReference type="EC" id="3.2.2.31"/>
    </reaction>
</comment>
<dbReference type="SUPFAM" id="SSF55811">
    <property type="entry name" value="Nudix"/>
    <property type="match status" value="1"/>
</dbReference>
<dbReference type="GO" id="GO:0006298">
    <property type="term" value="P:mismatch repair"/>
    <property type="evidence" value="ECO:0007669"/>
    <property type="project" value="TreeGrafter"/>
</dbReference>
<evidence type="ECO:0000256" key="4">
    <source>
        <dbReference type="ARBA" id="ARBA00012045"/>
    </source>
</evidence>
<protein>
    <recommendedName>
        <fullName evidence="5">Adenine DNA glycosylase</fullName>
        <ecNumber evidence="4">3.2.2.31</ecNumber>
    </recommendedName>
</protein>
<dbReference type="PROSITE" id="PS01155">
    <property type="entry name" value="ENDONUCLEASE_III_2"/>
    <property type="match status" value="1"/>
</dbReference>
<organism evidence="15">
    <name type="scientific">mine drainage metagenome</name>
    <dbReference type="NCBI Taxonomy" id="410659"/>
    <lineage>
        <taxon>unclassified sequences</taxon>
        <taxon>metagenomes</taxon>
        <taxon>ecological metagenomes</taxon>
    </lineage>
</organism>
<evidence type="ECO:0000256" key="8">
    <source>
        <dbReference type="ARBA" id="ARBA00022763"/>
    </source>
</evidence>
<dbReference type="SUPFAM" id="SSF48150">
    <property type="entry name" value="DNA-glycosylase"/>
    <property type="match status" value="1"/>
</dbReference>
<dbReference type="InterPro" id="IPR029119">
    <property type="entry name" value="MutY_C"/>
</dbReference>
<accession>A0A1J5SQF3</accession>
<proteinExistence type="inferred from homology"/>
<dbReference type="PANTHER" id="PTHR42944">
    <property type="entry name" value="ADENINE DNA GLYCOSYLASE"/>
    <property type="match status" value="1"/>
</dbReference>
<evidence type="ECO:0000313" key="15">
    <source>
        <dbReference type="EMBL" id="OIR06248.1"/>
    </source>
</evidence>
<dbReference type="Gene3D" id="1.10.1670.10">
    <property type="entry name" value="Helix-hairpin-Helix base-excision DNA repair enzymes (C-terminal)"/>
    <property type="match status" value="1"/>
</dbReference>
<dbReference type="CDD" id="cd03431">
    <property type="entry name" value="NUDIX_DNA_Glycosylase_C-MutY"/>
    <property type="match status" value="1"/>
</dbReference>
<dbReference type="GO" id="GO:0000701">
    <property type="term" value="F:purine-specific mismatch base pair DNA N-glycosylase activity"/>
    <property type="evidence" value="ECO:0007669"/>
    <property type="project" value="UniProtKB-EC"/>
</dbReference>
<dbReference type="InterPro" id="IPR005760">
    <property type="entry name" value="A/G_AdeGlyc_MutY"/>
</dbReference>
<dbReference type="GO" id="GO:0034039">
    <property type="term" value="F:8-oxo-7,8-dihydroguanine DNA N-glycosylase activity"/>
    <property type="evidence" value="ECO:0007669"/>
    <property type="project" value="TreeGrafter"/>
</dbReference>
<dbReference type="PROSITE" id="PS00764">
    <property type="entry name" value="ENDONUCLEASE_III_1"/>
    <property type="match status" value="1"/>
</dbReference>
<dbReference type="Pfam" id="PF10576">
    <property type="entry name" value="EndIII_4Fe-2S"/>
    <property type="match status" value="1"/>
</dbReference>
<dbReference type="GO" id="GO:0006284">
    <property type="term" value="P:base-excision repair"/>
    <property type="evidence" value="ECO:0007669"/>
    <property type="project" value="InterPro"/>
</dbReference>
<keyword evidence="8" id="KW-0227">DNA damage</keyword>
<dbReference type="EC" id="3.2.2.31" evidence="4"/>
<dbReference type="FunFam" id="1.10.340.30:FF:000002">
    <property type="entry name" value="Adenine DNA glycosylase"/>
    <property type="match status" value="1"/>
</dbReference>
<keyword evidence="6" id="KW-0004">4Fe-4S</keyword>
<feature type="domain" description="HhH-GPD" evidence="14">
    <location>
        <begin position="51"/>
        <end position="200"/>
    </location>
</feature>
<dbReference type="InterPro" id="IPR004035">
    <property type="entry name" value="Endouclease-III_FeS-bd_BS"/>
</dbReference>
<evidence type="ECO:0000256" key="3">
    <source>
        <dbReference type="ARBA" id="ARBA00008343"/>
    </source>
</evidence>
<comment type="cofactor">
    <cofactor evidence="2">
        <name>[4Fe-4S] cluster</name>
        <dbReference type="ChEBI" id="CHEBI:49883"/>
    </cofactor>
</comment>
<comment type="caution">
    <text evidence="15">The sequence shown here is derived from an EMBL/GenBank/DDBJ whole genome shotgun (WGS) entry which is preliminary data.</text>
</comment>
<comment type="similarity">
    <text evidence="3">Belongs to the Nth/MutY family.</text>
</comment>
<dbReference type="GO" id="GO:0051539">
    <property type="term" value="F:4 iron, 4 sulfur cluster binding"/>
    <property type="evidence" value="ECO:0007669"/>
    <property type="project" value="UniProtKB-KW"/>
</dbReference>
<evidence type="ECO:0000256" key="5">
    <source>
        <dbReference type="ARBA" id="ARBA00022023"/>
    </source>
</evidence>
<evidence type="ECO:0000256" key="2">
    <source>
        <dbReference type="ARBA" id="ARBA00001966"/>
    </source>
</evidence>
<dbReference type="AlphaFoldDB" id="A0A1J5SQF3"/>
<gene>
    <name evidence="15" type="primary">mutY_2</name>
    <name evidence="15" type="ORF">GALL_117210</name>
</gene>
<dbReference type="InterPro" id="IPR000445">
    <property type="entry name" value="HhH_motif"/>
</dbReference>
<dbReference type="Pfam" id="PF14815">
    <property type="entry name" value="NUDIX_4"/>
    <property type="match status" value="1"/>
</dbReference>
<dbReference type="InterPro" id="IPR011257">
    <property type="entry name" value="DNA_glycosylase"/>
</dbReference>
<dbReference type="CDD" id="cd00056">
    <property type="entry name" value="ENDO3c"/>
    <property type="match status" value="1"/>
</dbReference>
<dbReference type="Gene3D" id="1.10.340.30">
    <property type="entry name" value="Hypothetical protein, domain 2"/>
    <property type="match status" value="1"/>
</dbReference>
<dbReference type="InterPro" id="IPR015797">
    <property type="entry name" value="NUDIX_hydrolase-like_dom_sf"/>
</dbReference>
<name>A0A1J5SQF3_9ZZZZ</name>
<dbReference type="InterPro" id="IPR023170">
    <property type="entry name" value="HhH_base_excis_C"/>
</dbReference>
<dbReference type="PANTHER" id="PTHR42944:SF1">
    <property type="entry name" value="ADENINE DNA GLYCOSYLASE"/>
    <property type="match status" value="1"/>
</dbReference>
<dbReference type="GO" id="GO:0035485">
    <property type="term" value="F:adenine/guanine mispair binding"/>
    <property type="evidence" value="ECO:0007669"/>
    <property type="project" value="TreeGrafter"/>
</dbReference>
<evidence type="ECO:0000256" key="1">
    <source>
        <dbReference type="ARBA" id="ARBA00000843"/>
    </source>
</evidence>
<dbReference type="InterPro" id="IPR004036">
    <property type="entry name" value="Endonuclease-III-like_CS2"/>
</dbReference>
<keyword evidence="9 15" id="KW-0378">Hydrolase</keyword>
<dbReference type="NCBIfam" id="TIGR01084">
    <property type="entry name" value="mutY"/>
    <property type="match status" value="1"/>
</dbReference>
<dbReference type="EMBL" id="MLJW01000045">
    <property type="protein sequence ID" value="OIR06248.1"/>
    <property type="molecule type" value="Genomic_DNA"/>
</dbReference>
<dbReference type="GO" id="GO:0046872">
    <property type="term" value="F:metal ion binding"/>
    <property type="evidence" value="ECO:0007669"/>
    <property type="project" value="UniProtKB-KW"/>
</dbReference>
<sequence>MLAIMPQAQPADLSQRLLAWYDRSARSLPWRTPPGSNLRPDPYHVWLSEVMLQQTTVTAVIPYFQAFLARWPTVAALAAAPLDEVLAAWAGLGYYARARNLHKCAVMVAERLGGVFPDSEEALRALPGIGDYTAAAIAAIAFGQPAAVLDGNVERVMARLFAVREALPAARPRLKALAAGLTPALRPGDYAQAAMDLGATVCTPRNPACVLCPWRQDCRAVAEGDPESLPLKAPRPERPLRRGIAFWTLRKDGAVLIRRRPDKGLLGGMLEFPSTPWRDQDWSLDEAAAQAPAEADWRLLPGRVRHVFTHFELELSVAAGDIRRKPELALGLWCPLEDLPRQGLPTVMKKILRHALAKAY</sequence>
<keyword evidence="10" id="KW-0408">Iron</keyword>
<keyword evidence="11" id="KW-0411">Iron-sulfur</keyword>
<dbReference type="Gene3D" id="3.90.79.10">
    <property type="entry name" value="Nucleoside Triphosphate Pyrophosphohydrolase"/>
    <property type="match status" value="1"/>
</dbReference>
<dbReference type="InterPro" id="IPR003265">
    <property type="entry name" value="HhH-GPD_domain"/>
</dbReference>
<dbReference type="Pfam" id="PF00633">
    <property type="entry name" value="HHH"/>
    <property type="match status" value="1"/>
</dbReference>
<keyword evidence="13 15" id="KW-0326">Glycosidase</keyword>
<evidence type="ECO:0000256" key="10">
    <source>
        <dbReference type="ARBA" id="ARBA00023004"/>
    </source>
</evidence>
<evidence type="ECO:0000256" key="11">
    <source>
        <dbReference type="ARBA" id="ARBA00023014"/>
    </source>
</evidence>
<evidence type="ECO:0000259" key="14">
    <source>
        <dbReference type="SMART" id="SM00478"/>
    </source>
</evidence>
<evidence type="ECO:0000256" key="7">
    <source>
        <dbReference type="ARBA" id="ARBA00022723"/>
    </source>
</evidence>
<dbReference type="Pfam" id="PF00730">
    <property type="entry name" value="HhH-GPD"/>
    <property type="match status" value="1"/>
</dbReference>
<evidence type="ECO:0000256" key="6">
    <source>
        <dbReference type="ARBA" id="ARBA00022485"/>
    </source>
</evidence>
<evidence type="ECO:0000256" key="9">
    <source>
        <dbReference type="ARBA" id="ARBA00022801"/>
    </source>
</evidence>